<feature type="non-terminal residue" evidence="2">
    <location>
        <position position="1"/>
    </location>
</feature>
<proteinExistence type="predicted"/>
<dbReference type="RefSeq" id="XP_009053036.1">
    <property type="nucleotide sequence ID" value="XM_009054788.1"/>
</dbReference>
<dbReference type="InterPro" id="IPR016186">
    <property type="entry name" value="C-type_lectin-like/link_sf"/>
</dbReference>
<evidence type="ECO:0000259" key="1">
    <source>
        <dbReference type="PROSITE" id="PS50041"/>
    </source>
</evidence>
<gene>
    <name evidence="2" type="ORF">LOTGIDRAFT_147315</name>
</gene>
<organism evidence="2 3">
    <name type="scientific">Lottia gigantea</name>
    <name type="common">Giant owl limpet</name>
    <dbReference type="NCBI Taxonomy" id="225164"/>
    <lineage>
        <taxon>Eukaryota</taxon>
        <taxon>Metazoa</taxon>
        <taxon>Spiralia</taxon>
        <taxon>Lophotrochozoa</taxon>
        <taxon>Mollusca</taxon>
        <taxon>Gastropoda</taxon>
        <taxon>Patellogastropoda</taxon>
        <taxon>Lottioidea</taxon>
        <taxon>Lottiidae</taxon>
        <taxon>Lottia</taxon>
    </lineage>
</organism>
<name>V4ANC1_LOTGI</name>
<sequence>NGRFGVGGGDSLEEGIYVWLDGSWINQTLYKPGQPDNYYGEDCSIIEKDGNIYKLSDDNCLNPRNFICEIPMK</sequence>
<evidence type="ECO:0000313" key="2">
    <source>
        <dbReference type="EMBL" id="ESO96275.1"/>
    </source>
</evidence>
<dbReference type="OrthoDB" id="6068744at2759"/>
<dbReference type="Gene3D" id="3.10.100.10">
    <property type="entry name" value="Mannose-Binding Protein A, subunit A"/>
    <property type="match status" value="1"/>
</dbReference>
<dbReference type="InterPro" id="IPR001304">
    <property type="entry name" value="C-type_lectin-like"/>
</dbReference>
<dbReference type="CTD" id="20235230"/>
<dbReference type="EMBL" id="KB201499">
    <property type="protein sequence ID" value="ESO96275.1"/>
    <property type="molecule type" value="Genomic_DNA"/>
</dbReference>
<protein>
    <recommendedName>
        <fullName evidence="1">C-type lectin domain-containing protein</fullName>
    </recommendedName>
</protein>
<accession>V4ANC1</accession>
<feature type="domain" description="C-type lectin" evidence="1">
    <location>
        <begin position="1"/>
        <end position="69"/>
    </location>
</feature>
<dbReference type="GeneID" id="20235230"/>
<dbReference type="InterPro" id="IPR016187">
    <property type="entry name" value="CTDL_fold"/>
</dbReference>
<dbReference type="SUPFAM" id="SSF56436">
    <property type="entry name" value="C-type lectin-like"/>
    <property type="match status" value="1"/>
</dbReference>
<reference evidence="2 3" key="1">
    <citation type="journal article" date="2013" name="Nature">
        <title>Insights into bilaterian evolution from three spiralian genomes.</title>
        <authorList>
            <person name="Simakov O."/>
            <person name="Marletaz F."/>
            <person name="Cho S.J."/>
            <person name="Edsinger-Gonzales E."/>
            <person name="Havlak P."/>
            <person name="Hellsten U."/>
            <person name="Kuo D.H."/>
            <person name="Larsson T."/>
            <person name="Lv J."/>
            <person name="Arendt D."/>
            <person name="Savage R."/>
            <person name="Osoegawa K."/>
            <person name="de Jong P."/>
            <person name="Grimwood J."/>
            <person name="Chapman J.A."/>
            <person name="Shapiro H."/>
            <person name="Aerts A."/>
            <person name="Otillar R.P."/>
            <person name="Terry A.Y."/>
            <person name="Boore J.L."/>
            <person name="Grigoriev I.V."/>
            <person name="Lindberg D.R."/>
            <person name="Seaver E.C."/>
            <person name="Weisblat D.A."/>
            <person name="Putnam N.H."/>
            <person name="Rokhsar D.S."/>
        </authorList>
    </citation>
    <scope>NUCLEOTIDE SEQUENCE [LARGE SCALE GENOMIC DNA]</scope>
</reference>
<dbReference type="KEGG" id="lgi:LOTGIDRAFT_147315"/>
<dbReference type="Proteomes" id="UP000030746">
    <property type="component" value="Unassembled WGS sequence"/>
</dbReference>
<evidence type="ECO:0000313" key="3">
    <source>
        <dbReference type="Proteomes" id="UP000030746"/>
    </source>
</evidence>
<dbReference type="HOGENOM" id="CLU_049894_19_1_1"/>
<dbReference type="AlphaFoldDB" id="V4ANC1"/>
<dbReference type="PROSITE" id="PS50041">
    <property type="entry name" value="C_TYPE_LECTIN_2"/>
    <property type="match status" value="1"/>
</dbReference>
<keyword evidence="3" id="KW-1185">Reference proteome</keyword>